<dbReference type="PROSITE" id="PS51104">
    <property type="entry name" value="PTS_EIIC_TYPE_2"/>
    <property type="match status" value="1"/>
</dbReference>
<dbReference type="InterPro" id="IPR006327">
    <property type="entry name" value="PTS_IIC_fruc"/>
</dbReference>
<feature type="domain" description="PTS EIIB type-2" evidence="13">
    <location>
        <begin position="1"/>
        <end position="98"/>
    </location>
</feature>
<feature type="transmembrane region" description="Helical" evidence="12">
    <location>
        <begin position="252"/>
        <end position="278"/>
    </location>
</feature>
<evidence type="ECO:0000259" key="13">
    <source>
        <dbReference type="PROSITE" id="PS51099"/>
    </source>
</evidence>
<sequence length="612" mass="62533">MRIVAVTSCIAGIAHTYMAAEALEQAAKKKGYEIQVETQGAAGSDPMSDQTIADADVVILAADLEVRGKERFAGKPTLEVGTSEALAKASEVIDRAVATAQAAPPAVDSTSSDAPRFVAVTSCIAGIAHTYMAAEALEQAAKKRGYPIHVETQGAAGSEEMTAGDIAAADVVILAADLEVRGKDRFAGKPILQVGVAEALAKPDEVLDRALALRSAKPADAPARAQASAAPAAAPKKVGVGTRIRQNLMTGVSYMIPFVAAGGLLIALSFLFGGYQIVSFTPQQIIDNGFNPVNITDWAGVMFLIGGATFAFLVPVLSGFIAFGIADRPGIAPGFLGGAVAVTVGAGFLGGLASGFIAGYAALYISRIKLPAAFKSLMPVVIIPLIATFITGFLMFVVLGAPLRALSEGLSSWLSGLTGGNLIVLGIILGLMMAFDMGGPVNKVAYAFATTGLASVPADGDPNSVQFKVMAIVMAAGMTPPLGLALATTLRKRLFTDAERQNGKAAYLLGASFISEGAIPFAAVDPLRVIPSAMIGSAVTGALVALFGSTLRAPHGGVWVTGLVGQPLLYLVAILVGMVVTAIAVIIAKSIKRTPVVAEVPEPVTARPVAAV</sequence>
<feature type="domain" description="PTS EIIC type-2" evidence="14">
    <location>
        <begin position="244"/>
        <end position="598"/>
    </location>
</feature>
<dbReference type="InterPro" id="IPR036095">
    <property type="entry name" value="PTS_EIIB-like_sf"/>
</dbReference>
<dbReference type="RefSeq" id="WP_107574783.1">
    <property type="nucleotide sequence ID" value="NZ_PZPL01000001.1"/>
</dbReference>
<evidence type="ECO:0000256" key="11">
    <source>
        <dbReference type="ARBA" id="ARBA00023136"/>
    </source>
</evidence>
<evidence type="ECO:0000256" key="6">
    <source>
        <dbReference type="ARBA" id="ARBA00022679"/>
    </source>
</evidence>
<keyword evidence="7" id="KW-0598">Phosphotransferase system</keyword>
<feature type="transmembrane region" description="Helical" evidence="12">
    <location>
        <begin position="469"/>
        <end position="490"/>
    </location>
</feature>
<dbReference type="InterPro" id="IPR003353">
    <property type="entry name" value="PTS_IIB_fruc"/>
</dbReference>
<dbReference type="InterPro" id="IPR013011">
    <property type="entry name" value="PTS_EIIB_2"/>
</dbReference>
<dbReference type="PROSITE" id="PS51099">
    <property type="entry name" value="PTS_EIIB_TYPE_2"/>
    <property type="match status" value="2"/>
</dbReference>
<comment type="subcellular location">
    <subcellularLocation>
        <location evidence="1">Cell inner membrane</location>
        <topology evidence="1">Multi-pass membrane protein</topology>
    </subcellularLocation>
</comment>
<dbReference type="GO" id="GO:0009401">
    <property type="term" value="P:phosphoenolpyruvate-dependent sugar phosphotransferase system"/>
    <property type="evidence" value="ECO:0007669"/>
    <property type="project" value="UniProtKB-KW"/>
</dbReference>
<dbReference type="GO" id="GO:0090563">
    <property type="term" value="F:protein-phosphocysteine-sugar phosphotransferase activity"/>
    <property type="evidence" value="ECO:0007669"/>
    <property type="project" value="TreeGrafter"/>
</dbReference>
<evidence type="ECO:0000256" key="10">
    <source>
        <dbReference type="ARBA" id="ARBA00022989"/>
    </source>
</evidence>
<keyword evidence="5" id="KW-0762">Sugar transport</keyword>
<dbReference type="Proteomes" id="UP000241085">
    <property type="component" value="Unassembled WGS sequence"/>
</dbReference>
<dbReference type="PANTHER" id="PTHR30505">
    <property type="entry name" value="FRUCTOSE-LIKE PERMEASE"/>
    <property type="match status" value="1"/>
</dbReference>
<evidence type="ECO:0000256" key="1">
    <source>
        <dbReference type="ARBA" id="ARBA00004429"/>
    </source>
</evidence>
<evidence type="ECO:0000256" key="9">
    <source>
        <dbReference type="ARBA" id="ARBA00022777"/>
    </source>
</evidence>
<evidence type="ECO:0000313" key="16">
    <source>
        <dbReference type="Proteomes" id="UP000241085"/>
    </source>
</evidence>
<keyword evidence="11 12" id="KW-0472">Membrane</keyword>
<evidence type="ECO:0000256" key="4">
    <source>
        <dbReference type="ARBA" id="ARBA00022553"/>
    </source>
</evidence>
<dbReference type="GO" id="GO:0016301">
    <property type="term" value="F:kinase activity"/>
    <property type="evidence" value="ECO:0007669"/>
    <property type="project" value="UniProtKB-KW"/>
</dbReference>
<keyword evidence="8 12" id="KW-0812">Transmembrane</keyword>
<feature type="transmembrane region" description="Helical" evidence="12">
    <location>
        <begin position="413"/>
        <end position="435"/>
    </location>
</feature>
<dbReference type="NCBIfam" id="NF007783">
    <property type="entry name" value="PRK10474.1"/>
    <property type="match status" value="2"/>
</dbReference>
<proteinExistence type="predicted"/>
<dbReference type="GO" id="GO:0005351">
    <property type="term" value="F:carbohydrate:proton symporter activity"/>
    <property type="evidence" value="ECO:0007669"/>
    <property type="project" value="InterPro"/>
</dbReference>
<feature type="transmembrane region" description="Helical" evidence="12">
    <location>
        <begin position="335"/>
        <end position="365"/>
    </location>
</feature>
<organism evidence="15 16">
    <name type="scientific">Rathayibacter caricis DSM 15933</name>
    <dbReference type="NCBI Taxonomy" id="1328867"/>
    <lineage>
        <taxon>Bacteria</taxon>
        <taxon>Bacillati</taxon>
        <taxon>Actinomycetota</taxon>
        <taxon>Actinomycetes</taxon>
        <taxon>Micrococcales</taxon>
        <taxon>Microbacteriaceae</taxon>
        <taxon>Rathayibacter</taxon>
    </lineage>
</organism>
<feature type="transmembrane region" description="Helical" evidence="12">
    <location>
        <begin position="377"/>
        <end position="401"/>
    </location>
</feature>
<dbReference type="InterPro" id="IPR050864">
    <property type="entry name" value="Bacterial_PTS_Sugar_Transport"/>
</dbReference>
<keyword evidence="6" id="KW-0808">Transferase</keyword>
<dbReference type="NCBIfam" id="TIGR01427">
    <property type="entry name" value="PTS_IIC_fructo"/>
    <property type="match status" value="1"/>
</dbReference>
<dbReference type="InterPro" id="IPR003501">
    <property type="entry name" value="PTS_EIIB_2/3"/>
</dbReference>
<comment type="caution">
    <text evidence="15">The sequence shown here is derived from an EMBL/GenBank/DDBJ whole genome shotgun (WGS) entry which is preliminary data.</text>
</comment>
<dbReference type="Pfam" id="PF02302">
    <property type="entry name" value="PTS_IIB"/>
    <property type="match status" value="2"/>
</dbReference>
<dbReference type="InterPro" id="IPR003352">
    <property type="entry name" value="PTS_EIIC"/>
</dbReference>
<accession>A0A2T4UUU9</accession>
<feature type="transmembrane region" description="Helical" evidence="12">
    <location>
        <begin position="568"/>
        <end position="588"/>
    </location>
</feature>
<dbReference type="SUPFAM" id="SSF52794">
    <property type="entry name" value="PTS system IIB component-like"/>
    <property type="match status" value="2"/>
</dbReference>
<evidence type="ECO:0000256" key="5">
    <source>
        <dbReference type="ARBA" id="ARBA00022597"/>
    </source>
</evidence>
<gene>
    <name evidence="15" type="ORF">C1I63_10840</name>
</gene>
<dbReference type="NCBIfam" id="TIGR00829">
    <property type="entry name" value="FRU"/>
    <property type="match status" value="2"/>
</dbReference>
<name>A0A2T4UUU9_9MICO</name>
<keyword evidence="2" id="KW-0813">Transport</keyword>
<keyword evidence="16" id="KW-1185">Reference proteome</keyword>
<evidence type="ECO:0000256" key="3">
    <source>
        <dbReference type="ARBA" id="ARBA00022475"/>
    </source>
</evidence>
<evidence type="ECO:0000256" key="8">
    <source>
        <dbReference type="ARBA" id="ARBA00022692"/>
    </source>
</evidence>
<dbReference type="EMBL" id="PZPL01000001">
    <property type="protein sequence ID" value="PTL73296.1"/>
    <property type="molecule type" value="Genomic_DNA"/>
</dbReference>
<keyword evidence="4" id="KW-0597">Phosphoprotein</keyword>
<dbReference type="Gene3D" id="3.40.50.2300">
    <property type="match status" value="2"/>
</dbReference>
<evidence type="ECO:0000256" key="7">
    <source>
        <dbReference type="ARBA" id="ARBA00022683"/>
    </source>
</evidence>
<keyword evidence="10 12" id="KW-1133">Transmembrane helix</keyword>
<dbReference type="InterPro" id="IPR013014">
    <property type="entry name" value="PTS_EIIC_2"/>
</dbReference>
<evidence type="ECO:0000259" key="14">
    <source>
        <dbReference type="PROSITE" id="PS51104"/>
    </source>
</evidence>
<evidence type="ECO:0000313" key="15">
    <source>
        <dbReference type="EMBL" id="PTL73296.1"/>
    </source>
</evidence>
<feature type="domain" description="PTS EIIB type-2" evidence="13">
    <location>
        <begin position="117"/>
        <end position="212"/>
    </location>
</feature>
<dbReference type="Pfam" id="PF02378">
    <property type="entry name" value="PTS_EIIC"/>
    <property type="match status" value="1"/>
</dbReference>
<protein>
    <submittedName>
        <fullName evidence="15">PTS fructose transporter subunit IIBC</fullName>
    </submittedName>
</protein>
<evidence type="ECO:0000256" key="2">
    <source>
        <dbReference type="ARBA" id="ARBA00022448"/>
    </source>
</evidence>
<dbReference type="CDD" id="cd05569">
    <property type="entry name" value="PTS_IIB_fructose"/>
    <property type="match status" value="2"/>
</dbReference>
<reference evidence="15 16" key="1">
    <citation type="submission" date="2018-03" db="EMBL/GenBank/DDBJ databases">
        <title>Bacteriophage NCPPB3778 and a type I-E CRISPR drive the evolution of the US Biological Select Agent, Rathayibacter toxicus.</title>
        <authorList>
            <person name="Davis E.W.II."/>
            <person name="Tabima J.F."/>
            <person name="Weisberg A.J."/>
            <person name="Dantas Lopes L."/>
            <person name="Wiseman M.S."/>
            <person name="Wiseman M.S."/>
            <person name="Pupko T."/>
            <person name="Belcher M.S."/>
            <person name="Sechler A.J."/>
            <person name="Tancos M.A."/>
            <person name="Schroeder B.K."/>
            <person name="Murray T.D."/>
            <person name="Luster D.G."/>
            <person name="Schneider W.L."/>
            <person name="Rogers E."/>
            <person name="Andreote F.D."/>
            <person name="Grunwald N.J."/>
            <person name="Putnam M.L."/>
            <person name="Chang J.H."/>
        </authorList>
    </citation>
    <scope>NUCLEOTIDE SEQUENCE [LARGE SCALE GENOMIC DNA]</scope>
    <source>
        <strain evidence="15 16">DSM 15933</strain>
    </source>
</reference>
<dbReference type="AlphaFoldDB" id="A0A2T4UUU9"/>
<dbReference type="PANTHER" id="PTHR30505:SF0">
    <property type="entry name" value="FRUCTOSE-LIKE PTS SYSTEM EIIBC COMPONENT-RELATED"/>
    <property type="match status" value="1"/>
</dbReference>
<keyword evidence="3" id="KW-1003">Cell membrane</keyword>
<evidence type="ECO:0000256" key="12">
    <source>
        <dbReference type="SAM" id="Phobius"/>
    </source>
</evidence>
<dbReference type="GO" id="GO:0022877">
    <property type="term" value="F:protein-N(PI)-phosphohistidine-fructose phosphotransferase system transporter activity"/>
    <property type="evidence" value="ECO:0007669"/>
    <property type="project" value="InterPro"/>
</dbReference>
<keyword evidence="9" id="KW-0418">Kinase</keyword>
<feature type="transmembrane region" description="Helical" evidence="12">
    <location>
        <begin position="298"/>
        <end position="323"/>
    </location>
</feature>
<feature type="transmembrane region" description="Helical" evidence="12">
    <location>
        <begin position="529"/>
        <end position="548"/>
    </location>
</feature>
<dbReference type="GO" id="GO:0005886">
    <property type="term" value="C:plasma membrane"/>
    <property type="evidence" value="ECO:0007669"/>
    <property type="project" value="UniProtKB-SubCell"/>
</dbReference>